<proteinExistence type="predicted"/>
<reference evidence="1 2" key="1">
    <citation type="journal article" date="2023" name="Sci. Data">
        <title>Genome assembly of the Korean intertidal mud-creeper Batillaria attramentaria.</title>
        <authorList>
            <person name="Patra A.K."/>
            <person name="Ho P.T."/>
            <person name="Jun S."/>
            <person name="Lee S.J."/>
            <person name="Kim Y."/>
            <person name="Won Y.J."/>
        </authorList>
    </citation>
    <scope>NUCLEOTIDE SEQUENCE [LARGE SCALE GENOMIC DNA]</scope>
    <source>
        <strain evidence="1">Wonlab-2016</strain>
    </source>
</reference>
<dbReference type="InterPro" id="IPR045860">
    <property type="entry name" value="Snake_toxin-like_sf"/>
</dbReference>
<dbReference type="Gene3D" id="2.10.60.10">
    <property type="entry name" value="CD59"/>
    <property type="match status" value="1"/>
</dbReference>
<accession>A0ABD0LAW8</accession>
<keyword evidence="2" id="KW-1185">Reference proteome</keyword>
<name>A0ABD0LAW8_9CAEN</name>
<evidence type="ECO:0000313" key="2">
    <source>
        <dbReference type="Proteomes" id="UP001519460"/>
    </source>
</evidence>
<dbReference type="AlphaFoldDB" id="A0ABD0LAW8"/>
<sequence>TATYLILMYQFLHPCADNVDAALSLFYDYDGYSPHVTEWLPPMLDHMKHDPEYYCVQYLIEHFKMSCTHCSMLECLLSAHVEECPDGQSLCLTSVVDGASGRNITRGCTDEAYCNQKFLIDTVGNSDCKDVENRILPSGTTCNFCCHGTNCNAPPSLEPDSSALYHRP</sequence>
<evidence type="ECO:0000313" key="1">
    <source>
        <dbReference type="EMBL" id="KAK7496431.1"/>
    </source>
</evidence>
<protein>
    <recommendedName>
        <fullName evidence="3">Secreted protein</fullName>
    </recommendedName>
</protein>
<feature type="non-terminal residue" evidence="1">
    <location>
        <position position="1"/>
    </location>
</feature>
<organism evidence="1 2">
    <name type="scientific">Batillaria attramentaria</name>
    <dbReference type="NCBI Taxonomy" id="370345"/>
    <lineage>
        <taxon>Eukaryota</taxon>
        <taxon>Metazoa</taxon>
        <taxon>Spiralia</taxon>
        <taxon>Lophotrochozoa</taxon>
        <taxon>Mollusca</taxon>
        <taxon>Gastropoda</taxon>
        <taxon>Caenogastropoda</taxon>
        <taxon>Sorbeoconcha</taxon>
        <taxon>Cerithioidea</taxon>
        <taxon>Batillariidae</taxon>
        <taxon>Batillaria</taxon>
    </lineage>
</organism>
<comment type="caution">
    <text evidence="1">The sequence shown here is derived from an EMBL/GenBank/DDBJ whole genome shotgun (WGS) entry which is preliminary data.</text>
</comment>
<gene>
    <name evidence="1" type="ORF">BaRGS_00012353</name>
</gene>
<dbReference type="EMBL" id="JACVVK020000067">
    <property type="protein sequence ID" value="KAK7496431.1"/>
    <property type="molecule type" value="Genomic_DNA"/>
</dbReference>
<evidence type="ECO:0008006" key="3">
    <source>
        <dbReference type="Google" id="ProtNLM"/>
    </source>
</evidence>
<dbReference type="Proteomes" id="UP001519460">
    <property type="component" value="Unassembled WGS sequence"/>
</dbReference>